<evidence type="ECO:0000256" key="1">
    <source>
        <dbReference type="SAM" id="MobiDB-lite"/>
    </source>
</evidence>
<feature type="region of interest" description="Disordered" evidence="1">
    <location>
        <begin position="132"/>
        <end position="155"/>
    </location>
</feature>
<proteinExistence type="predicted"/>
<name>A0ABX1ASW3_9ACTN</name>
<reference evidence="2 3" key="1">
    <citation type="submission" date="2020-03" db="EMBL/GenBank/DDBJ databases">
        <title>Draft genome of Streptomyces sp. ventii, isolated from the Axial Seamount in the Pacific Ocean, and resequencing of the two type strains Streptomyces lonarensis strain NCL 716 and Streptomyces bohaiensis strain 11A07.</title>
        <authorList>
            <person name="Loughran R.M."/>
            <person name="Pfannmuller K.M."/>
            <person name="Wasson B.J."/>
            <person name="Deadmond M.C."/>
            <person name="Paddock B.E."/>
            <person name="Koyack M.J."/>
            <person name="Gallegos D.A."/>
            <person name="Mitchell E.A."/>
            <person name="Ushijima B."/>
            <person name="Saw J.H."/>
            <person name="Mcphail K.L."/>
            <person name="Videau P."/>
        </authorList>
    </citation>
    <scope>NUCLEOTIDE SEQUENCE [LARGE SCALE GENOMIC DNA]</scope>
    <source>
        <strain evidence="3">5675061</strain>
    </source>
</reference>
<evidence type="ECO:0000313" key="3">
    <source>
        <dbReference type="Proteomes" id="UP000746503"/>
    </source>
</evidence>
<accession>A0ABX1ASW3</accession>
<comment type="caution">
    <text evidence="2">The sequence shown here is derived from an EMBL/GenBank/DDBJ whole genome shotgun (WGS) entry which is preliminary data.</text>
</comment>
<organism evidence="2 3">
    <name type="scientific">Streptomyces spiramenti</name>
    <dbReference type="NCBI Taxonomy" id="2720606"/>
    <lineage>
        <taxon>Bacteria</taxon>
        <taxon>Bacillati</taxon>
        <taxon>Actinomycetota</taxon>
        <taxon>Actinomycetes</taxon>
        <taxon>Kitasatosporales</taxon>
        <taxon>Streptomycetaceae</taxon>
        <taxon>Streptomyces</taxon>
    </lineage>
</organism>
<evidence type="ECO:0000313" key="2">
    <source>
        <dbReference type="EMBL" id="NJP69241.1"/>
    </source>
</evidence>
<feature type="non-terminal residue" evidence="2">
    <location>
        <position position="155"/>
    </location>
</feature>
<keyword evidence="3" id="KW-1185">Reference proteome</keyword>
<dbReference type="EMBL" id="JAAVJB010000431">
    <property type="protein sequence ID" value="NJP69241.1"/>
    <property type="molecule type" value="Genomic_DNA"/>
</dbReference>
<protein>
    <submittedName>
        <fullName evidence="2">Uncharacterized protein</fullName>
    </submittedName>
</protein>
<gene>
    <name evidence="2" type="ORF">HCJ92_23910</name>
</gene>
<dbReference type="Proteomes" id="UP000746503">
    <property type="component" value="Unassembled WGS sequence"/>
</dbReference>
<sequence>MTKRWNGLVGLRAGSVARAEDLYTACVRECARHLAAREDAGTHADASLIAAIGTLVAEHTELRPDEDAVFAALLTVGAAALAAGEVRLARRVADSTVALRSRSAAAWELRGEVLRAAGSRRRSAWRWSDCGHAGGWRSTPRPPSTSERSSARSRW</sequence>